<proteinExistence type="predicted"/>
<comment type="caution">
    <text evidence="1">The sequence shown here is derived from an EMBL/GenBank/DDBJ whole genome shotgun (WGS) entry which is preliminary data.</text>
</comment>
<protein>
    <submittedName>
        <fullName evidence="1">Uncharacterized protein</fullName>
    </submittedName>
</protein>
<evidence type="ECO:0000313" key="1">
    <source>
        <dbReference type="EMBL" id="GAI50035.1"/>
    </source>
</evidence>
<accession>X1QG98</accession>
<sequence length="127" mass="13968">MAISDACYNVATPLFRNWVFIDAAKRYASVELRSEALAATLNARASVYDAGSEGVLTEEEVKAINGDLEGIANAISDGLLPTAKKRLEDLSEQTFMHALQKVVDCECSRLSPHFIFFSLHPRWGFSA</sequence>
<dbReference type="AlphaFoldDB" id="X1QG98"/>
<gene>
    <name evidence="1" type="ORF">S06H3_61135</name>
</gene>
<dbReference type="EMBL" id="BARV01040021">
    <property type="protein sequence ID" value="GAI50035.1"/>
    <property type="molecule type" value="Genomic_DNA"/>
</dbReference>
<organism evidence="1">
    <name type="scientific">marine sediment metagenome</name>
    <dbReference type="NCBI Taxonomy" id="412755"/>
    <lineage>
        <taxon>unclassified sequences</taxon>
        <taxon>metagenomes</taxon>
        <taxon>ecological metagenomes</taxon>
    </lineage>
</organism>
<name>X1QG98_9ZZZZ</name>
<reference evidence="1" key="1">
    <citation type="journal article" date="2014" name="Front. Microbiol.">
        <title>High frequency of phylogenetically diverse reductive dehalogenase-homologous genes in deep subseafloor sedimentary metagenomes.</title>
        <authorList>
            <person name="Kawai M."/>
            <person name="Futagami T."/>
            <person name="Toyoda A."/>
            <person name="Takaki Y."/>
            <person name="Nishi S."/>
            <person name="Hori S."/>
            <person name="Arai W."/>
            <person name="Tsubouchi T."/>
            <person name="Morono Y."/>
            <person name="Uchiyama I."/>
            <person name="Ito T."/>
            <person name="Fujiyama A."/>
            <person name="Inagaki F."/>
            <person name="Takami H."/>
        </authorList>
    </citation>
    <scope>NUCLEOTIDE SEQUENCE</scope>
    <source>
        <strain evidence="1">Expedition CK06-06</strain>
    </source>
</reference>